<dbReference type="UniPathway" id="UPA00035">
    <property type="reaction ID" value="UER00044"/>
</dbReference>
<dbReference type="GO" id="GO:0004834">
    <property type="term" value="F:tryptophan synthase activity"/>
    <property type="evidence" value="ECO:0007669"/>
    <property type="project" value="UniProtKB-UniRule"/>
</dbReference>
<dbReference type="InterPro" id="IPR036052">
    <property type="entry name" value="TrpB-like_PALP_sf"/>
</dbReference>
<evidence type="ECO:0000256" key="4">
    <source>
        <dbReference type="ARBA" id="ARBA00004733"/>
    </source>
</evidence>
<evidence type="ECO:0000256" key="14">
    <source>
        <dbReference type="ARBA" id="ARBA00049047"/>
    </source>
</evidence>
<dbReference type="Proteomes" id="UP000050535">
    <property type="component" value="Unassembled WGS sequence"/>
</dbReference>
<dbReference type="PROSITE" id="PS00168">
    <property type="entry name" value="TRP_SYNTHASE_BETA"/>
    <property type="match status" value="1"/>
</dbReference>
<dbReference type="InterPro" id="IPR001926">
    <property type="entry name" value="TrpB-like_PALP"/>
</dbReference>
<dbReference type="InterPro" id="IPR013785">
    <property type="entry name" value="Aldolase_TIM"/>
</dbReference>
<protein>
    <recommendedName>
        <fullName evidence="15 16">Multifunctional fusion protein</fullName>
    </recommendedName>
    <domain>
        <recommendedName>
            <fullName evidence="15">Tryptophan synthase alpha chain</fullName>
            <ecNumber evidence="15">4.2.1.20</ecNumber>
        </recommendedName>
    </domain>
    <domain>
        <recommendedName>
            <fullName evidence="16">Tryptophan synthase beta chain</fullName>
        </recommendedName>
    </domain>
</protein>
<dbReference type="PANTHER" id="PTHR48077:SF3">
    <property type="entry name" value="TRYPTOPHAN SYNTHASE"/>
    <property type="match status" value="1"/>
</dbReference>
<feature type="domain" description="Tryptophan synthase beta chain-like PALP" evidence="18">
    <location>
        <begin position="57"/>
        <end position="375"/>
    </location>
</feature>
<comment type="subunit">
    <text evidence="8 15">Tetramer of two alpha and two beta chains.</text>
</comment>
<comment type="function">
    <text evidence="2 16">The beta subunit is responsible for the synthesis of L-tryptophan from indole and L-serine.</text>
</comment>
<organism evidence="19 20">
    <name type="scientific">Halolamina pelagica</name>
    <dbReference type="NCBI Taxonomy" id="699431"/>
    <lineage>
        <taxon>Archaea</taxon>
        <taxon>Methanobacteriati</taxon>
        <taxon>Methanobacteriota</taxon>
        <taxon>Stenosarchaea group</taxon>
        <taxon>Halobacteria</taxon>
        <taxon>Halobacteriales</taxon>
        <taxon>Haloferacaceae</taxon>
    </lineage>
</organism>
<evidence type="ECO:0000256" key="3">
    <source>
        <dbReference type="ARBA" id="ARBA00003365"/>
    </source>
</evidence>
<evidence type="ECO:0000313" key="19">
    <source>
        <dbReference type="EMBL" id="KPN29682.1"/>
    </source>
</evidence>
<dbReference type="GO" id="GO:0005737">
    <property type="term" value="C:cytoplasm"/>
    <property type="evidence" value="ECO:0007669"/>
    <property type="project" value="TreeGrafter"/>
</dbReference>
<dbReference type="PANTHER" id="PTHR48077">
    <property type="entry name" value="TRYPTOPHAN SYNTHASE-RELATED"/>
    <property type="match status" value="1"/>
</dbReference>
<evidence type="ECO:0000256" key="10">
    <source>
        <dbReference type="ARBA" id="ARBA00022822"/>
    </source>
</evidence>
<evidence type="ECO:0000256" key="1">
    <source>
        <dbReference type="ARBA" id="ARBA00001933"/>
    </source>
</evidence>
<evidence type="ECO:0000256" key="13">
    <source>
        <dbReference type="ARBA" id="ARBA00023239"/>
    </source>
</evidence>
<dbReference type="Pfam" id="PF00290">
    <property type="entry name" value="Trp_syntA"/>
    <property type="match status" value="1"/>
</dbReference>
<evidence type="ECO:0000256" key="7">
    <source>
        <dbReference type="ARBA" id="ARBA00009982"/>
    </source>
</evidence>
<comment type="similarity">
    <text evidence="15">Belongs to the TrpA family.</text>
</comment>
<comment type="caution">
    <text evidence="15">Lacks conserved residue(s) required for the propagation of feature annotation.</text>
</comment>
<dbReference type="InterPro" id="IPR011060">
    <property type="entry name" value="RibuloseP-bd_barrel"/>
</dbReference>
<dbReference type="InterPro" id="IPR002028">
    <property type="entry name" value="Trp_synthase_suA"/>
</dbReference>
<feature type="compositionally biased region" description="Basic residues" evidence="17">
    <location>
        <begin position="460"/>
        <end position="473"/>
    </location>
</feature>
<evidence type="ECO:0000256" key="2">
    <source>
        <dbReference type="ARBA" id="ARBA00002786"/>
    </source>
</evidence>
<comment type="similarity">
    <text evidence="7 16">Belongs to the TrpB family.</text>
</comment>
<dbReference type="STRING" id="699431.SY89_00397"/>
<dbReference type="SUPFAM" id="SSF53686">
    <property type="entry name" value="Tryptophan synthase beta subunit-like PLP-dependent enzymes"/>
    <property type="match status" value="1"/>
</dbReference>
<dbReference type="HAMAP" id="MF_00131">
    <property type="entry name" value="Trp_synth_alpha"/>
    <property type="match status" value="1"/>
</dbReference>
<comment type="catalytic activity">
    <reaction evidence="14 15">
        <text>(1S,2R)-1-C-(indol-3-yl)glycerol 3-phosphate + L-serine = D-glyceraldehyde 3-phosphate + L-tryptophan + H2O</text>
        <dbReference type="Rhea" id="RHEA:10532"/>
        <dbReference type="ChEBI" id="CHEBI:15377"/>
        <dbReference type="ChEBI" id="CHEBI:33384"/>
        <dbReference type="ChEBI" id="CHEBI:57912"/>
        <dbReference type="ChEBI" id="CHEBI:58866"/>
        <dbReference type="ChEBI" id="CHEBI:59776"/>
        <dbReference type="EC" id="4.2.1.20"/>
    </reaction>
</comment>
<dbReference type="CDD" id="cd06446">
    <property type="entry name" value="Trp-synth_B"/>
    <property type="match status" value="1"/>
</dbReference>
<evidence type="ECO:0000256" key="5">
    <source>
        <dbReference type="ARBA" id="ARBA00005761"/>
    </source>
</evidence>
<comment type="function">
    <text evidence="3 15">The alpha subunit is responsible for the aldol cleavage of indoleglycerol phosphate to indole and glyceraldehyde 3-phosphate.</text>
</comment>
<evidence type="ECO:0000256" key="11">
    <source>
        <dbReference type="ARBA" id="ARBA00022898"/>
    </source>
</evidence>
<evidence type="ECO:0000259" key="18">
    <source>
        <dbReference type="Pfam" id="PF00291"/>
    </source>
</evidence>
<sequence>MSSDSATDGKFGEYGGQYVPEALMPAIEELRDAYERYVLENEDGFMDEFRERLRQFGGRSTPLQHADHLSARYGREIYLKREDLLHGGAHKLNNALGQVLLAKYMGKERIVAETGAGQHGTATAMAAAHLDMPCEIYMGETDIQRQRPNVFRMRINGAELNPVTAGRGTLKEAISETMRDWATNVDDTHYVVGSVVGPAPFPEMVREFQSVISEEARQQSKDQFGTLPDSVVACAGGGSNTMGAFARFVDDTDVSLLAVEAGGSSLAVDEEEGVAPNSASLSTGGQGVLHGARTKVLQDEWGQIVESHSVSAGLDYAGVGPELAYLVDEGRVSAVNVDDDAALEAFHRLSQEEGIIPALESSHALAYLEEQLGPDADPDEAAADALGDRIVVNLSGRGDKDLETVIEETDKREIPNAPDMSEFAGDYEPAAGGVRRRRPGVHPLPRGRRPGPRGLEGLRRSPRRGRRRLRRTRPAVLGADRGGADDPEGGRAVALGRYHPEAYFEFVDDLEVDVPLVCMTYYNLIFRYGADSGTAAGEGDYTAPGPRPFVERAAEVGIDGFVVPDLPAEEADALREACDEFGLDLVFIVAPTTTESRLDTIREQVSGYVYVQARMGVTGAQTDVSDQTAESLARIADWDVPKAVGFGISTGDHAARVVSAGADGIIVGSALVDIVADGVENDRATAAVADDLREKARELKEGARRGARESPEAEGQ</sequence>
<evidence type="ECO:0000256" key="16">
    <source>
        <dbReference type="HAMAP-Rule" id="MF_00133"/>
    </source>
</evidence>
<keyword evidence="12 15" id="KW-0057">Aromatic amino acid biosynthesis</keyword>
<dbReference type="HAMAP" id="MF_00133">
    <property type="entry name" value="Trp_synth_beta"/>
    <property type="match status" value="1"/>
</dbReference>
<dbReference type="CDD" id="cd04724">
    <property type="entry name" value="Tryptophan_synthase_alpha"/>
    <property type="match status" value="1"/>
</dbReference>
<comment type="similarity">
    <text evidence="6">In the N-terminal section; belongs to the TrpA family.</text>
</comment>
<dbReference type="NCBIfam" id="TIGR00262">
    <property type="entry name" value="trpA"/>
    <property type="match status" value="1"/>
</dbReference>
<feature type="region of interest" description="Disordered" evidence="17">
    <location>
        <begin position="416"/>
        <end position="488"/>
    </location>
</feature>
<feature type="compositionally biased region" description="Basic residues" evidence="17">
    <location>
        <begin position="434"/>
        <end position="451"/>
    </location>
</feature>
<dbReference type="PATRIC" id="fig|699431.3.peg.419"/>
<proteinExistence type="inferred from homology"/>
<accession>A0A0P7H865</accession>
<comment type="similarity">
    <text evidence="5">In the C-terminal section; belongs to the TrpB family.</text>
</comment>
<dbReference type="EC" id="4.2.1.20" evidence="15"/>
<dbReference type="Gene3D" id="3.20.20.70">
    <property type="entry name" value="Aldolase class I"/>
    <property type="match status" value="1"/>
</dbReference>
<dbReference type="Pfam" id="PF00291">
    <property type="entry name" value="PALP"/>
    <property type="match status" value="1"/>
</dbReference>
<evidence type="ECO:0000313" key="20">
    <source>
        <dbReference type="Proteomes" id="UP000050535"/>
    </source>
</evidence>
<dbReference type="FunFam" id="3.40.50.1100:FF:000004">
    <property type="entry name" value="Tryptophan synthase beta chain"/>
    <property type="match status" value="1"/>
</dbReference>
<evidence type="ECO:0000256" key="6">
    <source>
        <dbReference type="ARBA" id="ARBA00006095"/>
    </source>
</evidence>
<gene>
    <name evidence="19" type="primary">trpB1</name>
    <name evidence="15" type="synonym">trpA</name>
    <name evidence="16" type="synonym">trpB</name>
    <name evidence="19" type="ORF">SY89_00397</name>
</gene>
<comment type="caution">
    <text evidence="19">The sequence shown here is derived from an EMBL/GenBank/DDBJ whole genome shotgun (WGS) entry which is preliminary data.</text>
</comment>
<keyword evidence="11 16" id="KW-0663">Pyridoxal phosphate</keyword>
<dbReference type="AlphaFoldDB" id="A0A0P7H865"/>
<name>A0A0P7H865_9EURY</name>
<keyword evidence="20" id="KW-1185">Reference proteome</keyword>
<evidence type="ECO:0000256" key="8">
    <source>
        <dbReference type="ARBA" id="ARBA00011270"/>
    </source>
</evidence>
<keyword evidence="10 15" id="KW-0822">Tryptophan biosynthesis</keyword>
<comment type="pathway">
    <text evidence="4 15">Amino-acid biosynthesis; L-tryptophan biosynthesis; L-tryptophan from chorismate: step 5/5.</text>
</comment>
<dbReference type="InterPro" id="IPR006654">
    <property type="entry name" value="Trp_synth_beta"/>
</dbReference>
<reference evidence="20" key="1">
    <citation type="submission" date="2013-11" db="EMBL/GenBank/DDBJ databases">
        <authorList>
            <person name="Hoang H.T."/>
            <person name="Killian M.L."/>
            <person name="Madson D.M."/>
            <person name="Arruda P.H.E."/>
            <person name="Sun D."/>
            <person name="Schwartz K.J."/>
            <person name="Yoon K."/>
        </authorList>
    </citation>
    <scope>NUCLEOTIDE SEQUENCE [LARGE SCALE GENOMIC DNA]</scope>
    <source>
        <strain evidence="20">CDK2</strain>
    </source>
</reference>
<evidence type="ECO:0000256" key="9">
    <source>
        <dbReference type="ARBA" id="ARBA00022605"/>
    </source>
</evidence>
<feature type="modified residue" description="N6-(pyridoxal phosphate)lysine" evidence="16">
    <location>
        <position position="91"/>
    </location>
</feature>
<dbReference type="EMBL" id="LGUC01000001">
    <property type="protein sequence ID" value="KPN29682.1"/>
    <property type="molecule type" value="Genomic_DNA"/>
</dbReference>
<keyword evidence="9 15" id="KW-0028">Amino-acid biosynthesis</keyword>
<comment type="cofactor">
    <cofactor evidence="1 16">
        <name>pyridoxal 5'-phosphate</name>
        <dbReference type="ChEBI" id="CHEBI:597326"/>
    </cofactor>
</comment>
<evidence type="ECO:0000256" key="12">
    <source>
        <dbReference type="ARBA" id="ARBA00023141"/>
    </source>
</evidence>
<keyword evidence="13 15" id="KW-0456">Lyase</keyword>
<evidence type="ECO:0000256" key="15">
    <source>
        <dbReference type="HAMAP-Rule" id="MF_00131"/>
    </source>
</evidence>
<dbReference type="InterPro" id="IPR006653">
    <property type="entry name" value="Trp_synth_b_CS"/>
</dbReference>
<dbReference type="Gene3D" id="3.40.50.1100">
    <property type="match status" value="2"/>
</dbReference>
<dbReference type="SUPFAM" id="SSF51366">
    <property type="entry name" value="Ribulose-phoshate binding barrel"/>
    <property type="match status" value="1"/>
</dbReference>
<evidence type="ECO:0000256" key="17">
    <source>
        <dbReference type="SAM" id="MobiDB-lite"/>
    </source>
</evidence>
<dbReference type="InterPro" id="IPR023026">
    <property type="entry name" value="Trp_synth_beta/beta-like"/>
</dbReference>
<dbReference type="NCBIfam" id="TIGR00263">
    <property type="entry name" value="trpB"/>
    <property type="match status" value="1"/>
</dbReference>